<comment type="caution">
    <text evidence="2">The sequence shown here is derived from an EMBL/GenBank/DDBJ whole genome shotgun (WGS) entry which is preliminary data.</text>
</comment>
<dbReference type="InterPro" id="IPR008538">
    <property type="entry name" value="Uma2"/>
</dbReference>
<dbReference type="Proteomes" id="UP000249354">
    <property type="component" value="Unassembled WGS sequence"/>
</dbReference>
<dbReference type="PANTHER" id="PTHR34107">
    <property type="entry name" value="SLL0198 PROTEIN-RELATED"/>
    <property type="match status" value="1"/>
</dbReference>
<reference evidence="3" key="1">
    <citation type="submission" date="2018-04" db="EMBL/GenBank/DDBJ databases">
        <authorList>
            <person name="Cornet L."/>
        </authorList>
    </citation>
    <scope>NUCLEOTIDE SEQUENCE [LARGE SCALE GENOMIC DNA]</scope>
</reference>
<accession>A0A2W4ULR3</accession>
<dbReference type="EMBL" id="QBMC01000061">
    <property type="protein sequence ID" value="PZO17899.1"/>
    <property type="molecule type" value="Genomic_DNA"/>
</dbReference>
<evidence type="ECO:0000313" key="3">
    <source>
        <dbReference type="Proteomes" id="UP000249354"/>
    </source>
</evidence>
<sequence>MTYTLTKPLTFDEFVAQYGNDFRYELADAEVIDMEPTGTHEAVGGKIAAKISIAIANADFPWCIPRTCLLRPFGEVATSRRPDVVVLDEIALTDEPRWEKEPVITLGRSVKLVVEVVSANWETDYARKLEEYALLGIPEYWIVDFRGLGGTAFIGRPKQPTLTVCTLDAEEYKQQQYRLGEPISSPLLPALKFCLDDVLPR</sequence>
<name>A0A2W4ULR3_9CYAN</name>
<proteinExistence type="predicted"/>
<dbReference type="Gene3D" id="3.90.1570.10">
    <property type="entry name" value="tt1808, chain A"/>
    <property type="match status" value="1"/>
</dbReference>
<organism evidence="2 3">
    <name type="scientific">Leptolyngbya foveolarum</name>
    <dbReference type="NCBI Taxonomy" id="47253"/>
    <lineage>
        <taxon>Bacteria</taxon>
        <taxon>Bacillati</taxon>
        <taxon>Cyanobacteriota</taxon>
        <taxon>Cyanophyceae</taxon>
        <taxon>Leptolyngbyales</taxon>
        <taxon>Leptolyngbyaceae</taxon>
        <taxon>Leptolyngbya group</taxon>
        <taxon>Leptolyngbya</taxon>
    </lineage>
</organism>
<dbReference type="PANTHER" id="PTHR34107:SF2">
    <property type="entry name" value="SLL0888 PROTEIN"/>
    <property type="match status" value="1"/>
</dbReference>
<gene>
    <name evidence="2" type="ORF">DCF25_10415</name>
</gene>
<dbReference type="InterPro" id="IPR011335">
    <property type="entry name" value="Restrct_endonuc-II-like"/>
</dbReference>
<dbReference type="SUPFAM" id="SSF52980">
    <property type="entry name" value="Restriction endonuclease-like"/>
    <property type="match status" value="1"/>
</dbReference>
<dbReference type="InterPro" id="IPR012296">
    <property type="entry name" value="Nuclease_put_TT1808"/>
</dbReference>
<dbReference type="Pfam" id="PF05685">
    <property type="entry name" value="Uma2"/>
    <property type="match status" value="1"/>
</dbReference>
<evidence type="ECO:0000313" key="2">
    <source>
        <dbReference type="EMBL" id="PZO17899.1"/>
    </source>
</evidence>
<dbReference type="AlphaFoldDB" id="A0A2W4ULR3"/>
<protein>
    <recommendedName>
        <fullName evidence="1">Putative restriction endonuclease domain-containing protein</fullName>
    </recommendedName>
</protein>
<evidence type="ECO:0000259" key="1">
    <source>
        <dbReference type="Pfam" id="PF05685"/>
    </source>
</evidence>
<feature type="domain" description="Putative restriction endonuclease" evidence="1">
    <location>
        <begin position="11"/>
        <end position="191"/>
    </location>
</feature>
<reference evidence="2 3" key="2">
    <citation type="submission" date="2018-06" db="EMBL/GenBank/DDBJ databases">
        <title>Metagenomic assembly of (sub)arctic Cyanobacteria and their associated microbiome from non-axenic cultures.</title>
        <authorList>
            <person name="Baurain D."/>
        </authorList>
    </citation>
    <scope>NUCLEOTIDE SEQUENCE [LARGE SCALE GENOMIC DNA]</scope>
    <source>
        <strain evidence="2">ULC129bin1</strain>
    </source>
</reference>
<dbReference type="CDD" id="cd06260">
    <property type="entry name" value="DUF820-like"/>
    <property type="match status" value="1"/>
</dbReference>